<protein>
    <submittedName>
        <fullName evidence="2">Uncharacterized protein</fullName>
    </submittedName>
</protein>
<evidence type="ECO:0000313" key="3">
    <source>
        <dbReference type="Proteomes" id="UP000027361"/>
    </source>
</evidence>
<dbReference type="EMBL" id="JMSN01000002">
    <property type="protein sequence ID" value="KDN53453.1"/>
    <property type="molecule type" value="Genomic_DNA"/>
</dbReference>
<dbReference type="RefSeq" id="XP_013246292.1">
    <property type="nucleotide sequence ID" value="XM_013390838.1"/>
</dbReference>
<feature type="compositionally biased region" description="Pro residues" evidence="1">
    <location>
        <begin position="412"/>
        <end position="422"/>
    </location>
</feature>
<feature type="region of interest" description="Disordered" evidence="1">
    <location>
        <begin position="376"/>
        <end position="438"/>
    </location>
</feature>
<dbReference type="InParanoid" id="A0A066WLI3"/>
<dbReference type="STRING" id="1037660.A0A066WLI3"/>
<name>A0A066WLI3_TILAU</name>
<dbReference type="GeneID" id="25265794"/>
<feature type="compositionally biased region" description="Polar residues" evidence="1">
    <location>
        <begin position="511"/>
        <end position="530"/>
    </location>
</feature>
<sequence>MALDPQLYTLHFARRLRQQDTVDIVEASSKDTSHPLYIRQRARRSPIYDTILLDGLLDQPLASVSSASSSNRTKLIKLHYPESSTQLQKQGLTFAQEWRFQWEGSTYAWKRESSFGGGGPGKNEYSCWAIRTPDPNIWISIYKPIIGGVRRKGGAIPNGVDNGSKQRQEPLSAVEAFMQVLDHNIARIDPAVQDRKGLEIAMLMALCSILDQDYDEKYRDPSENMYLSTTPCGSGSLGAQSAGASKDADKKGLVSNVDSLLLKGRQHSFGGSSDGVETSPNEIHIKAWGEVSEYVSHCITLLRDDGPAPQSSLEQTSNSHGHGLSIILLKTSSPETAQKAVAVAAGVKAAFYRLPEEKKGKNSGEELFQYLRTEDVPRAGPSSSADGDAAAALSSPSRASKPGGRPIIKLNAPPPGPPAPPKPKPEPSKVHGSTANASYIPPSSLTIYLSKERIAELEPKGQPAPRIPPKGYSTAGAKSPSAPAQHSPPKAFVPSGHRPPLAALPFGYGVTDSSGSPISTGTSASTNMTMGMQLGGPFRPHKSSSRPASTGEPASEEAGSGVKDGLKGKLFGKLGIKN</sequence>
<organism evidence="2 3">
    <name type="scientific">Tilletiaria anomala (strain ATCC 24038 / CBS 436.72 / UBC 951)</name>
    <dbReference type="NCBI Taxonomy" id="1037660"/>
    <lineage>
        <taxon>Eukaryota</taxon>
        <taxon>Fungi</taxon>
        <taxon>Dikarya</taxon>
        <taxon>Basidiomycota</taxon>
        <taxon>Ustilaginomycotina</taxon>
        <taxon>Exobasidiomycetes</taxon>
        <taxon>Georgefischeriales</taxon>
        <taxon>Tilletiariaceae</taxon>
        <taxon>Tilletiaria</taxon>
    </lineage>
</organism>
<proteinExistence type="predicted"/>
<feature type="compositionally biased region" description="Low complexity" evidence="1">
    <location>
        <begin position="568"/>
        <end position="578"/>
    </location>
</feature>
<dbReference type="AlphaFoldDB" id="A0A066WLI3"/>
<evidence type="ECO:0000256" key="1">
    <source>
        <dbReference type="SAM" id="MobiDB-lite"/>
    </source>
</evidence>
<feature type="region of interest" description="Disordered" evidence="1">
    <location>
        <begin position="456"/>
        <end position="578"/>
    </location>
</feature>
<gene>
    <name evidence="2" type="ORF">K437DRAFT_265816</name>
</gene>
<keyword evidence="3" id="KW-1185">Reference proteome</keyword>
<comment type="caution">
    <text evidence="2">The sequence shown here is derived from an EMBL/GenBank/DDBJ whole genome shotgun (WGS) entry which is preliminary data.</text>
</comment>
<reference evidence="2 3" key="1">
    <citation type="submission" date="2014-05" db="EMBL/GenBank/DDBJ databases">
        <title>Draft genome sequence of a rare smut relative, Tilletiaria anomala UBC 951.</title>
        <authorList>
            <consortium name="DOE Joint Genome Institute"/>
            <person name="Toome M."/>
            <person name="Kuo A."/>
            <person name="Henrissat B."/>
            <person name="Lipzen A."/>
            <person name="Tritt A."/>
            <person name="Yoshinaga Y."/>
            <person name="Zane M."/>
            <person name="Barry K."/>
            <person name="Grigoriev I.V."/>
            <person name="Spatafora J.W."/>
            <person name="Aimea M.C."/>
        </authorList>
    </citation>
    <scope>NUCLEOTIDE SEQUENCE [LARGE SCALE GENOMIC DNA]</scope>
    <source>
        <strain evidence="2 3">UBC 951</strain>
    </source>
</reference>
<feature type="compositionally biased region" description="Low complexity" evidence="1">
    <location>
        <begin position="379"/>
        <end position="400"/>
    </location>
</feature>
<evidence type="ECO:0000313" key="2">
    <source>
        <dbReference type="EMBL" id="KDN53453.1"/>
    </source>
</evidence>
<dbReference type="HOGENOM" id="CLU_486795_0_0_1"/>
<dbReference type="OMA" id="PWIVDIY"/>
<dbReference type="Proteomes" id="UP000027361">
    <property type="component" value="Unassembled WGS sequence"/>
</dbReference>
<accession>A0A066WLI3</accession>
<dbReference type="OrthoDB" id="3357341at2759"/>